<dbReference type="Pfam" id="PF13831">
    <property type="entry name" value="PHD_2"/>
    <property type="match status" value="1"/>
</dbReference>
<reference evidence="16 17" key="1">
    <citation type="submission" date="2019-08" db="EMBL/GenBank/DDBJ databases">
        <title>The genome of the soybean aphid Biotype 1, its phylome, world population structure and adaptation to the North American continent.</title>
        <authorList>
            <person name="Giordano R."/>
            <person name="Donthu R.K."/>
            <person name="Hernandez A.G."/>
            <person name="Wright C.L."/>
            <person name="Zimin A.V."/>
        </authorList>
    </citation>
    <scope>NUCLEOTIDE SEQUENCE [LARGE SCALE GENOMIC DNA]</scope>
    <source>
        <tissue evidence="16">Whole aphids</tissue>
    </source>
</reference>
<evidence type="ECO:0000256" key="9">
    <source>
        <dbReference type="PROSITE-ProRule" id="PRU00042"/>
    </source>
</evidence>
<feature type="domain" description="PWWP" evidence="14">
    <location>
        <begin position="984"/>
        <end position="1062"/>
    </location>
</feature>
<dbReference type="CDD" id="cd15572">
    <property type="entry name" value="PHD_BRPF"/>
    <property type="match status" value="1"/>
</dbReference>
<dbReference type="InterPro" id="IPR050701">
    <property type="entry name" value="Histone_Mod_Regulator"/>
</dbReference>
<dbReference type="SMART" id="SM00249">
    <property type="entry name" value="PHD"/>
    <property type="match status" value="2"/>
</dbReference>
<organism evidence="16 17">
    <name type="scientific">Aphis glycines</name>
    <name type="common">Soybean aphid</name>
    <dbReference type="NCBI Taxonomy" id="307491"/>
    <lineage>
        <taxon>Eukaryota</taxon>
        <taxon>Metazoa</taxon>
        <taxon>Ecdysozoa</taxon>
        <taxon>Arthropoda</taxon>
        <taxon>Hexapoda</taxon>
        <taxon>Insecta</taxon>
        <taxon>Pterygota</taxon>
        <taxon>Neoptera</taxon>
        <taxon>Paraneoptera</taxon>
        <taxon>Hemiptera</taxon>
        <taxon>Sternorrhyncha</taxon>
        <taxon>Aphidomorpha</taxon>
        <taxon>Aphidoidea</taxon>
        <taxon>Aphididae</taxon>
        <taxon>Aphidini</taxon>
        <taxon>Aphis</taxon>
        <taxon>Aphis</taxon>
    </lineage>
</organism>
<dbReference type="InterPro" id="IPR001487">
    <property type="entry name" value="Bromodomain"/>
</dbReference>
<dbReference type="PROSITE" id="PS01359">
    <property type="entry name" value="ZF_PHD_1"/>
    <property type="match status" value="1"/>
</dbReference>
<evidence type="ECO:0000256" key="10">
    <source>
        <dbReference type="SAM" id="MobiDB-lite"/>
    </source>
</evidence>
<dbReference type="FunFam" id="2.30.30.140:FF:000008">
    <property type="entry name" value="Bromodomain containing 1, isoform CRA_b"/>
    <property type="match status" value="1"/>
</dbReference>
<accession>A0A6G0TYM8</accession>
<feature type="domain" description="Bromo" evidence="11">
    <location>
        <begin position="633"/>
        <end position="703"/>
    </location>
</feature>
<dbReference type="PRINTS" id="PR00503">
    <property type="entry name" value="BROMODOMAIN"/>
</dbReference>
<proteinExistence type="predicted"/>
<dbReference type="SUPFAM" id="SSF47370">
    <property type="entry name" value="Bromodomain"/>
    <property type="match status" value="1"/>
</dbReference>
<dbReference type="GO" id="GO:0005634">
    <property type="term" value="C:nucleus"/>
    <property type="evidence" value="ECO:0007669"/>
    <property type="project" value="UniProtKB-SubCell"/>
</dbReference>
<dbReference type="InterPro" id="IPR013083">
    <property type="entry name" value="Znf_RING/FYVE/PHD"/>
</dbReference>
<dbReference type="PROSITE" id="PS00028">
    <property type="entry name" value="ZINC_FINGER_C2H2_1"/>
    <property type="match status" value="1"/>
</dbReference>
<dbReference type="InterPro" id="IPR011011">
    <property type="entry name" value="Znf_FYVE_PHD"/>
</dbReference>
<evidence type="ECO:0000259" key="11">
    <source>
        <dbReference type="PROSITE" id="PS50014"/>
    </source>
</evidence>
<dbReference type="Proteomes" id="UP000475862">
    <property type="component" value="Unassembled WGS sequence"/>
</dbReference>
<evidence type="ECO:0000259" key="15">
    <source>
        <dbReference type="PROSITE" id="PS51805"/>
    </source>
</evidence>
<dbReference type="FunFam" id="3.30.40.10:FF:000007">
    <property type="entry name" value="Bromodomain containing 1, isoform CRA_b"/>
    <property type="match status" value="1"/>
</dbReference>
<keyword evidence="3" id="KW-0677">Repeat</keyword>
<gene>
    <name evidence="16" type="ORF">AGLY_004165</name>
</gene>
<sequence>MGDFDVLQYCRQLRSLRPPPYKCPVADCDKVYSSMTGFQYHLAHIQHSSPIPPLDMVTPTKQTTITPAVNKTKSKKKKGRRVTFTTLSRVSQPEVAEPVTPVHLSKTLCEVEVADHKVIRFNAEDYLPIISKDDYLKQKKDIKTPSKTTAIISSLSKSKEAVQNLPQAAFKEVDNYDILQAPPMPNSYIRFIEKSAEELDTEVEYDMDEEDAAWLQIMNERREAAGLIGISIESFELLMDRLEKESYFLVQMNKEVDSSLAVIDDEAVCSICLDGECQNSNVILFCDMCNLAVHQDCYGVPYIPEGQWLCRRCLHSPSCMVDCVLCPNNCGAFKQTDRGLWAHVVCALWIPEVRFANTVFLEPIDSIETIPTARWKLTCYICKQRGVGACIQCHKTSCYAAFHVTCAQQAGLYMKMETISNDISNIGDAEPGTVLVQKIAFCDAHAPVDYLAENRGRQSPGEKLNNARRVLAKKRSAAPVISIPTIPSERHYNTSHNIPILFRVTEIANLLSAPKKGQFVQRLIAYWTLKRQFRNGVPLLRRLQTSQHSNVSRREEPIASNGNEDDLVNNELYKQLKYWQALRQDLERVRLLCELIRKRERLKKENIKVHEQYTLKSLWPFHAFLHSVLQQLIVKDTGQIFIEPVDQTEVPDYGDIVKHPMDLLTMELKIKNSEYNSLEAFENDFNLMISNCLAYNSKDTIFYKAGIKMRDQGGSVLRNAKRDLKILDLDPISMTLADNNKEVEETKALKCSAKTNEEVKDDKSAEFDHELKEICNPSNIMGDDDRMCKLLQLADKCRGGRQNKRARLIKTELTKLKAKIDLEGKKCENEETKNVEEQEKMEIEKTSLKRNAKKRNEQSSEQFVFKKPETPSKSTSPVTTSRSSTRKKSSTDSLTTPPPLIRRTRQSTNFESFKAYRSNKKTDTEDDSPSDEESSYLGSESGTNSSSTSGSGSSTDGSSSSGSSSDSESEKEQKKKRKKDDFAQLQLVWAKCRGYPWYPALIIDPNMPPGHLHNGIPVPSPPSEVLNLASNYKELVYLVLFFDSKRTWQWLPRNKLEPLGVTQELDDIKLTESKKPADRKSVRKAYMEALVYKTDPIIPSSNLRRSSRT</sequence>
<dbReference type="SMART" id="SM00293">
    <property type="entry name" value="PWWP"/>
    <property type="match status" value="1"/>
</dbReference>
<evidence type="ECO:0000256" key="4">
    <source>
        <dbReference type="ARBA" id="ARBA00022771"/>
    </source>
</evidence>
<dbReference type="PROSITE" id="PS50016">
    <property type="entry name" value="ZF_PHD_2"/>
    <property type="match status" value="1"/>
</dbReference>
<feature type="domain" description="C2H2-type" evidence="13">
    <location>
        <begin position="21"/>
        <end position="52"/>
    </location>
</feature>
<dbReference type="InterPro" id="IPR013087">
    <property type="entry name" value="Znf_C2H2_type"/>
</dbReference>
<dbReference type="Pfam" id="PF13832">
    <property type="entry name" value="zf-HC5HC2H_2"/>
    <property type="match status" value="1"/>
</dbReference>
<evidence type="ECO:0000256" key="3">
    <source>
        <dbReference type="ARBA" id="ARBA00022737"/>
    </source>
</evidence>
<dbReference type="InterPro" id="IPR036427">
    <property type="entry name" value="Bromodomain-like_sf"/>
</dbReference>
<keyword evidence="4 9" id="KW-0863">Zinc-finger</keyword>
<evidence type="ECO:0000256" key="2">
    <source>
        <dbReference type="ARBA" id="ARBA00022723"/>
    </source>
</evidence>
<dbReference type="Pfam" id="PF10513">
    <property type="entry name" value="EPL1"/>
    <property type="match status" value="1"/>
</dbReference>
<feature type="compositionally biased region" description="Low complexity" evidence="10">
    <location>
        <begin position="871"/>
        <end position="883"/>
    </location>
</feature>
<dbReference type="InterPro" id="IPR000313">
    <property type="entry name" value="PWWP_dom"/>
</dbReference>
<feature type="region of interest" description="Disordered" evidence="10">
    <location>
        <begin position="829"/>
        <end position="978"/>
    </location>
</feature>
<evidence type="ECO:0008006" key="18">
    <source>
        <dbReference type="Google" id="ProtNLM"/>
    </source>
</evidence>
<dbReference type="InterPro" id="IPR019787">
    <property type="entry name" value="Znf_PHD-finger"/>
</dbReference>
<keyword evidence="17" id="KW-1185">Reference proteome</keyword>
<dbReference type="Pfam" id="PF00855">
    <property type="entry name" value="PWWP"/>
    <property type="match status" value="1"/>
</dbReference>
<evidence type="ECO:0000313" key="17">
    <source>
        <dbReference type="Proteomes" id="UP000475862"/>
    </source>
</evidence>
<comment type="subcellular location">
    <subcellularLocation>
        <location evidence="1">Nucleus</location>
    </subcellularLocation>
</comment>
<dbReference type="SUPFAM" id="SSF57903">
    <property type="entry name" value="FYVE/PHD zinc finger"/>
    <property type="match status" value="1"/>
</dbReference>
<dbReference type="OrthoDB" id="20839at2759"/>
<feature type="domain" description="PHD-type" evidence="12">
    <location>
        <begin position="266"/>
        <end position="316"/>
    </location>
</feature>
<feature type="compositionally biased region" description="Basic and acidic residues" evidence="10">
    <location>
        <begin position="829"/>
        <end position="847"/>
    </location>
</feature>
<dbReference type="FunFam" id="3.30.40.10:FF:000008">
    <property type="entry name" value="Bromodomain containing 1, isoform CRA_a"/>
    <property type="match status" value="1"/>
</dbReference>
<comment type="caution">
    <text evidence="16">The sequence shown here is derived from an EMBL/GenBank/DDBJ whole genome shotgun (WGS) entry which is preliminary data.</text>
</comment>
<name>A0A6G0TYM8_APHGL</name>
<dbReference type="InterPro" id="IPR019542">
    <property type="entry name" value="Enhancer_polycomb-like_N"/>
</dbReference>
<keyword evidence="5" id="KW-0862">Zinc</keyword>
<feature type="compositionally biased region" description="Acidic residues" evidence="10">
    <location>
        <begin position="924"/>
        <end position="934"/>
    </location>
</feature>
<evidence type="ECO:0000259" key="14">
    <source>
        <dbReference type="PROSITE" id="PS50812"/>
    </source>
</evidence>
<dbReference type="SUPFAM" id="SSF63748">
    <property type="entry name" value="Tudor/PWWP/MBT"/>
    <property type="match status" value="1"/>
</dbReference>
<evidence type="ECO:0000256" key="5">
    <source>
        <dbReference type="ARBA" id="ARBA00022833"/>
    </source>
</evidence>
<evidence type="ECO:0000256" key="1">
    <source>
        <dbReference type="ARBA" id="ARBA00004123"/>
    </source>
</evidence>
<keyword evidence="6 8" id="KW-0103">Bromodomain</keyword>
<dbReference type="PROSITE" id="PS50014">
    <property type="entry name" value="BROMODOMAIN_2"/>
    <property type="match status" value="1"/>
</dbReference>
<protein>
    <recommendedName>
        <fullName evidence="18">Peregrin</fullName>
    </recommendedName>
</protein>
<dbReference type="PROSITE" id="PS50812">
    <property type="entry name" value="PWWP"/>
    <property type="match status" value="1"/>
</dbReference>
<evidence type="ECO:0000256" key="7">
    <source>
        <dbReference type="ARBA" id="ARBA00023242"/>
    </source>
</evidence>
<dbReference type="EMBL" id="VYZN01000013">
    <property type="protein sequence ID" value="KAE9540920.1"/>
    <property type="molecule type" value="Genomic_DNA"/>
</dbReference>
<feature type="compositionally biased region" description="Basic and acidic residues" evidence="10">
    <location>
        <begin position="854"/>
        <end position="870"/>
    </location>
</feature>
<dbReference type="Pfam" id="PF00439">
    <property type="entry name" value="Bromodomain"/>
    <property type="match status" value="1"/>
</dbReference>
<dbReference type="AlphaFoldDB" id="A0A6G0TYM8"/>
<feature type="domain" description="PHD-type" evidence="15">
    <location>
        <begin position="320"/>
        <end position="446"/>
    </location>
</feature>
<evidence type="ECO:0000313" key="16">
    <source>
        <dbReference type="EMBL" id="KAE9540920.1"/>
    </source>
</evidence>
<evidence type="ECO:0000259" key="13">
    <source>
        <dbReference type="PROSITE" id="PS50157"/>
    </source>
</evidence>
<dbReference type="InterPro" id="IPR034732">
    <property type="entry name" value="EPHD"/>
</dbReference>
<dbReference type="SMART" id="SM00297">
    <property type="entry name" value="BROMO"/>
    <property type="match status" value="1"/>
</dbReference>
<dbReference type="PANTHER" id="PTHR13793:SF107">
    <property type="entry name" value="BROMODOMAIN-CONTAINING PROTEIN HOMOLOG"/>
    <property type="match status" value="1"/>
</dbReference>
<dbReference type="GO" id="GO:0006357">
    <property type="term" value="P:regulation of transcription by RNA polymerase II"/>
    <property type="evidence" value="ECO:0007669"/>
    <property type="project" value="TreeGrafter"/>
</dbReference>
<dbReference type="CDD" id="cd05839">
    <property type="entry name" value="PWWP_BRPF"/>
    <property type="match status" value="1"/>
</dbReference>
<dbReference type="InterPro" id="IPR001965">
    <property type="entry name" value="Znf_PHD"/>
</dbReference>
<keyword evidence="7" id="KW-0539">Nucleus</keyword>
<dbReference type="PROSITE" id="PS51805">
    <property type="entry name" value="EPHD"/>
    <property type="match status" value="1"/>
</dbReference>
<dbReference type="CDD" id="cd15670">
    <property type="entry name" value="ePHD_BRPF"/>
    <property type="match status" value="1"/>
</dbReference>
<evidence type="ECO:0000256" key="6">
    <source>
        <dbReference type="ARBA" id="ARBA00023117"/>
    </source>
</evidence>
<dbReference type="GO" id="GO:0008270">
    <property type="term" value="F:zinc ion binding"/>
    <property type="evidence" value="ECO:0007669"/>
    <property type="project" value="UniProtKB-KW"/>
</dbReference>
<dbReference type="Gene3D" id="2.30.30.140">
    <property type="match status" value="1"/>
</dbReference>
<evidence type="ECO:0000259" key="12">
    <source>
        <dbReference type="PROSITE" id="PS50016"/>
    </source>
</evidence>
<feature type="compositionally biased region" description="Low complexity" evidence="10">
    <location>
        <begin position="935"/>
        <end position="966"/>
    </location>
</feature>
<dbReference type="InterPro" id="IPR019786">
    <property type="entry name" value="Zinc_finger_PHD-type_CS"/>
</dbReference>
<dbReference type="PANTHER" id="PTHR13793">
    <property type="entry name" value="PHD FINGER PROTEINS"/>
    <property type="match status" value="1"/>
</dbReference>
<dbReference type="Gene3D" id="1.20.920.10">
    <property type="entry name" value="Bromodomain-like"/>
    <property type="match status" value="1"/>
</dbReference>
<keyword evidence="2" id="KW-0479">Metal-binding</keyword>
<evidence type="ECO:0000256" key="8">
    <source>
        <dbReference type="PROSITE-ProRule" id="PRU00035"/>
    </source>
</evidence>
<dbReference type="PROSITE" id="PS50157">
    <property type="entry name" value="ZINC_FINGER_C2H2_2"/>
    <property type="match status" value="1"/>
</dbReference>
<dbReference type="Gene3D" id="3.30.40.10">
    <property type="entry name" value="Zinc/RING finger domain, C3HC4 (zinc finger)"/>
    <property type="match status" value="2"/>
</dbReference>